<protein>
    <submittedName>
        <fullName evidence="2">Serine/threonine-protein phosphatase</fullName>
    </submittedName>
</protein>
<dbReference type="InterPro" id="IPR001932">
    <property type="entry name" value="PPM-type_phosphatase-like_dom"/>
</dbReference>
<dbReference type="EMBL" id="WBZB01000006">
    <property type="protein sequence ID" value="KAB3532801.1"/>
    <property type="molecule type" value="Genomic_DNA"/>
</dbReference>
<gene>
    <name evidence="2" type="ORF">F8153_01670</name>
</gene>
<accession>A0A833MAM3</accession>
<proteinExistence type="predicted"/>
<evidence type="ECO:0000259" key="1">
    <source>
        <dbReference type="PROSITE" id="PS51746"/>
    </source>
</evidence>
<reference evidence="2 3" key="1">
    <citation type="submission" date="2019-10" db="EMBL/GenBank/DDBJ databases">
        <title>Alkaliphilus serpentinus sp. nov. and Alkaliphilus pronyensis sp. nov., two novel anaerobic alkaliphilic species isolated from the serpentinized-hosted hydrothermal field of the Prony Bay (New Caledonia).</title>
        <authorList>
            <person name="Postec A."/>
        </authorList>
    </citation>
    <scope>NUCLEOTIDE SEQUENCE [LARGE SCALE GENOMIC DNA]</scope>
    <source>
        <strain evidence="2 3">LacT</strain>
    </source>
</reference>
<dbReference type="CDD" id="cd00143">
    <property type="entry name" value="PP2Cc"/>
    <property type="match status" value="1"/>
</dbReference>
<dbReference type="SUPFAM" id="SSF81606">
    <property type="entry name" value="PP2C-like"/>
    <property type="match status" value="1"/>
</dbReference>
<dbReference type="SMART" id="SM00331">
    <property type="entry name" value="PP2C_SIG"/>
    <property type="match status" value="1"/>
</dbReference>
<dbReference type="RefSeq" id="WP_151864614.1">
    <property type="nucleotide sequence ID" value="NZ_WBZB01000006.1"/>
</dbReference>
<name>A0A833MAM3_9FIRM</name>
<evidence type="ECO:0000313" key="3">
    <source>
        <dbReference type="Proteomes" id="UP000465601"/>
    </source>
</evidence>
<dbReference type="Gene3D" id="3.60.40.10">
    <property type="entry name" value="PPM-type phosphatase domain"/>
    <property type="match status" value="1"/>
</dbReference>
<evidence type="ECO:0000313" key="2">
    <source>
        <dbReference type="EMBL" id="KAB3532801.1"/>
    </source>
</evidence>
<dbReference type="InterPro" id="IPR036457">
    <property type="entry name" value="PPM-type-like_dom_sf"/>
</dbReference>
<dbReference type="PROSITE" id="PS51746">
    <property type="entry name" value="PPM_2"/>
    <property type="match status" value="1"/>
</dbReference>
<comment type="caution">
    <text evidence="2">The sequence shown here is derived from an EMBL/GenBank/DDBJ whole genome shotgun (WGS) entry which is preliminary data.</text>
</comment>
<feature type="domain" description="PPM-type phosphatase" evidence="1">
    <location>
        <begin position="7"/>
        <end position="257"/>
    </location>
</feature>
<organism evidence="2 3">
    <name type="scientific">Alkaliphilus serpentinus</name>
    <dbReference type="NCBI Taxonomy" id="1482731"/>
    <lineage>
        <taxon>Bacteria</taxon>
        <taxon>Bacillati</taxon>
        <taxon>Bacillota</taxon>
        <taxon>Clostridia</taxon>
        <taxon>Peptostreptococcales</taxon>
        <taxon>Natronincolaceae</taxon>
        <taxon>Alkaliphilus</taxon>
    </lineage>
</organism>
<keyword evidence="3" id="KW-1185">Reference proteome</keyword>
<sequence>MTKKSYLIGALCDRGLVKNINQDRILVKIGEEDEGDFGLFVIADGMGGLTAGDVASSIAVESFKEWWNKDFIRFLPVIKDDFYLLNLEFQRLFEGINENIISYGNKIGNRVGTTLSALLIYRSNYIICHIGDSRIYQIDKDLSQLTLDHSWVGEEVRKGNLTTEEAKKHPKRNMLTQCLGANANFSPFCHRGKVTDDTRFLMCSDGFYSLLKDKEILEKLKGRFKEEEEVQESIRALFEMVKCRGATDNISAIFIVPQIEEETTDFISNLVNKITRKSL</sequence>
<dbReference type="Proteomes" id="UP000465601">
    <property type="component" value="Unassembled WGS sequence"/>
</dbReference>
<dbReference type="OrthoDB" id="9801841at2"/>
<dbReference type="Pfam" id="PF13672">
    <property type="entry name" value="PP2C_2"/>
    <property type="match status" value="1"/>
</dbReference>
<dbReference type="SMART" id="SM00332">
    <property type="entry name" value="PP2Cc"/>
    <property type="match status" value="1"/>
</dbReference>
<dbReference type="AlphaFoldDB" id="A0A833MAM3"/>